<gene>
    <name evidence="7" type="ORF">H4Q32_023496</name>
</gene>
<feature type="domain" description="Chemokine interleukin-8-like" evidence="6">
    <location>
        <begin position="259"/>
        <end position="317"/>
    </location>
</feature>
<dbReference type="Pfam" id="PF00048">
    <property type="entry name" value="IL8"/>
    <property type="match status" value="4"/>
</dbReference>
<evidence type="ECO:0000313" key="7">
    <source>
        <dbReference type="EMBL" id="KAI2646612.1"/>
    </source>
</evidence>
<feature type="signal peptide" evidence="5">
    <location>
        <begin position="1"/>
        <end position="21"/>
    </location>
</feature>
<keyword evidence="3" id="KW-0964">Secreted</keyword>
<evidence type="ECO:0000256" key="3">
    <source>
        <dbReference type="ARBA" id="ARBA00022525"/>
    </source>
</evidence>
<evidence type="ECO:0000256" key="5">
    <source>
        <dbReference type="SAM" id="SignalP"/>
    </source>
</evidence>
<feature type="domain" description="Chemokine interleukin-8-like" evidence="6">
    <location>
        <begin position="136"/>
        <end position="194"/>
    </location>
</feature>
<evidence type="ECO:0000256" key="1">
    <source>
        <dbReference type="ARBA" id="ARBA00004613"/>
    </source>
</evidence>
<accession>A0ABQ8L7E2</accession>
<evidence type="ECO:0000256" key="2">
    <source>
        <dbReference type="ARBA" id="ARBA00022514"/>
    </source>
</evidence>
<feature type="chain" id="PRO_5045596023" evidence="5">
    <location>
        <begin position="22"/>
        <end position="433"/>
    </location>
</feature>
<evidence type="ECO:0000259" key="6">
    <source>
        <dbReference type="SMART" id="SM00199"/>
    </source>
</evidence>
<organism evidence="7 8">
    <name type="scientific">Labeo rohita</name>
    <name type="common">Indian major carp</name>
    <name type="synonym">Cyprinus rohita</name>
    <dbReference type="NCBI Taxonomy" id="84645"/>
    <lineage>
        <taxon>Eukaryota</taxon>
        <taxon>Metazoa</taxon>
        <taxon>Chordata</taxon>
        <taxon>Craniata</taxon>
        <taxon>Vertebrata</taxon>
        <taxon>Euteleostomi</taxon>
        <taxon>Actinopterygii</taxon>
        <taxon>Neopterygii</taxon>
        <taxon>Teleostei</taxon>
        <taxon>Ostariophysi</taxon>
        <taxon>Cypriniformes</taxon>
        <taxon>Cyprinidae</taxon>
        <taxon>Labeoninae</taxon>
        <taxon>Labeonini</taxon>
        <taxon>Labeo</taxon>
    </lineage>
</organism>
<dbReference type="EMBL" id="JACTAM010001093">
    <property type="protein sequence ID" value="KAI2646612.1"/>
    <property type="molecule type" value="Genomic_DNA"/>
</dbReference>
<comment type="caution">
    <text evidence="7">The sequence shown here is derived from an EMBL/GenBank/DDBJ whole genome shotgun (WGS) entry which is preliminary data.</text>
</comment>
<dbReference type="SUPFAM" id="SSF54117">
    <property type="entry name" value="Interleukin 8-like chemokines"/>
    <property type="match status" value="4"/>
</dbReference>
<dbReference type="Gene3D" id="2.40.50.40">
    <property type="match status" value="4"/>
</dbReference>
<dbReference type="InterPro" id="IPR036048">
    <property type="entry name" value="Interleukin_8-like_sf"/>
</dbReference>
<keyword evidence="8" id="KW-1185">Reference proteome</keyword>
<dbReference type="CDD" id="cd00272">
    <property type="entry name" value="Chemokine_CC"/>
    <property type="match status" value="3"/>
</dbReference>
<dbReference type="PANTHER" id="PTHR12015">
    <property type="entry name" value="SMALL INDUCIBLE CYTOKINE A"/>
    <property type="match status" value="1"/>
</dbReference>
<sequence>MRNLMSVLFLVIVCSVQMTSSATIALDLVNSKCCEELTNVKIPVKLVTSYYLTSSSCPKRAIVFKTSKGREFCVDPQTTWVSGHVDKKVLRRYSGHNSSEIYKLYRTMRSLMSVLFLVIFCSVQMTSATEAIEAAQAKCCVEFSNLKIPVKLVKSYSWTSSSCAKRAIIFKTTAGREFCVDPETTWVSHHVDKVDKRTKIGTTAAAASTTSTTAQTHKTSEPVNQGFGAYIMRSLMSVLFLVIFCSVQMTSASEAANTPPECCVEFSNVKIPVKLVASYSWTSSNCPKRAIVFKTSAGKKFCVDPKTTWVSHHVNKVDKRTTVDKSHTFLKGPCTRSPATSAFESAHLKCCVEFSNVKIPVKLVSSYYLTSSNCARHAIEYNQCYLIFKLRRREFCVDSETIWVSHHDDKVDKRTTNATTTTSTAAQTQTLTV</sequence>
<dbReference type="InterPro" id="IPR001811">
    <property type="entry name" value="Chemokine_IL8-like_dom"/>
</dbReference>
<evidence type="ECO:0000256" key="4">
    <source>
        <dbReference type="ARBA" id="ARBA00022729"/>
    </source>
</evidence>
<evidence type="ECO:0000313" key="8">
    <source>
        <dbReference type="Proteomes" id="UP000830375"/>
    </source>
</evidence>
<proteinExistence type="predicted"/>
<keyword evidence="2" id="KW-0202">Cytokine</keyword>
<dbReference type="Proteomes" id="UP000830375">
    <property type="component" value="Unassembled WGS sequence"/>
</dbReference>
<dbReference type="SMART" id="SM00199">
    <property type="entry name" value="SCY"/>
    <property type="match status" value="4"/>
</dbReference>
<comment type="subcellular location">
    <subcellularLocation>
        <location evidence="1">Secreted</location>
    </subcellularLocation>
</comment>
<name>A0ABQ8L7E2_LABRO</name>
<protein>
    <submittedName>
        <fullName evidence="7">C-C motif chemokine 2</fullName>
    </submittedName>
</protein>
<dbReference type="PANTHER" id="PTHR12015:SF183">
    <property type="entry name" value="C-C MOTIF CHEMOKINE 3"/>
    <property type="match status" value="1"/>
</dbReference>
<keyword evidence="4 5" id="KW-0732">Signal</keyword>
<feature type="domain" description="Chemokine interleukin-8-like" evidence="6">
    <location>
        <begin position="30"/>
        <end position="88"/>
    </location>
</feature>
<feature type="domain" description="Chemokine interleukin-8-like" evidence="6">
    <location>
        <begin position="347"/>
        <end position="411"/>
    </location>
</feature>
<dbReference type="InterPro" id="IPR039809">
    <property type="entry name" value="Chemokine_b/g/d"/>
</dbReference>
<reference evidence="7 8" key="1">
    <citation type="submission" date="2022-01" db="EMBL/GenBank/DDBJ databases">
        <title>A high-quality chromosome-level genome assembly of rohu carp, Labeo rohita.</title>
        <authorList>
            <person name="Arick M.A. II"/>
            <person name="Hsu C.-Y."/>
            <person name="Magbanua Z."/>
            <person name="Pechanova O."/>
            <person name="Grover C."/>
            <person name="Miller E."/>
            <person name="Thrash A."/>
            <person name="Ezzel L."/>
            <person name="Alam S."/>
            <person name="Benzie J."/>
            <person name="Hamilton M."/>
            <person name="Karsi A."/>
            <person name="Lawrence M.L."/>
            <person name="Peterson D.G."/>
        </authorList>
    </citation>
    <scope>NUCLEOTIDE SEQUENCE [LARGE SCALE GENOMIC DNA]</scope>
    <source>
        <strain evidence="8">BAU-BD-2019</strain>
        <tissue evidence="7">Blood</tissue>
    </source>
</reference>